<sequence length="80" mass="8900">MAKEIEIYTWTTCPFCVQAKAHLNSKGLPFTEYVMDGKDIELNAKKREYDHWTVPIVVVDGVCIGGATELRALDRAGGLD</sequence>
<evidence type="ECO:0000313" key="4">
    <source>
        <dbReference type="EMBL" id="QDU86174.1"/>
    </source>
</evidence>
<dbReference type="InterPro" id="IPR011767">
    <property type="entry name" value="GLR_AS"/>
</dbReference>
<feature type="domain" description="Glutaredoxin" evidence="3">
    <location>
        <begin position="5"/>
        <end position="64"/>
    </location>
</feature>
<protein>
    <submittedName>
        <fullName evidence="4">Glutaredoxin-3</fullName>
    </submittedName>
</protein>
<dbReference type="EMBL" id="CP036290">
    <property type="protein sequence ID" value="QDU86174.1"/>
    <property type="molecule type" value="Genomic_DNA"/>
</dbReference>
<gene>
    <name evidence="4" type="primary">grxC</name>
    <name evidence="4" type="ORF">Pla163_33240</name>
</gene>
<name>A0A518D3Z4_9BACT</name>
<dbReference type="SUPFAM" id="SSF52833">
    <property type="entry name" value="Thioredoxin-like"/>
    <property type="match status" value="1"/>
</dbReference>
<dbReference type="PROSITE" id="PS00195">
    <property type="entry name" value="GLUTAREDOXIN_1"/>
    <property type="match status" value="1"/>
</dbReference>
<dbReference type="Pfam" id="PF00462">
    <property type="entry name" value="Glutaredoxin"/>
    <property type="match status" value="1"/>
</dbReference>
<keyword evidence="1" id="KW-1015">Disulfide bond</keyword>
<evidence type="ECO:0000259" key="3">
    <source>
        <dbReference type="Pfam" id="PF00462"/>
    </source>
</evidence>
<keyword evidence="2" id="KW-0676">Redox-active center</keyword>
<dbReference type="InterPro" id="IPR036249">
    <property type="entry name" value="Thioredoxin-like_sf"/>
</dbReference>
<keyword evidence="5" id="KW-1185">Reference proteome</keyword>
<accession>A0A518D3Z4</accession>
<reference evidence="4 5" key="1">
    <citation type="submission" date="2019-02" db="EMBL/GenBank/DDBJ databases">
        <title>Deep-cultivation of Planctomycetes and their phenomic and genomic characterization uncovers novel biology.</title>
        <authorList>
            <person name="Wiegand S."/>
            <person name="Jogler M."/>
            <person name="Boedeker C."/>
            <person name="Pinto D."/>
            <person name="Vollmers J."/>
            <person name="Rivas-Marin E."/>
            <person name="Kohn T."/>
            <person name="Peeters S.H."/>
            <person name="Heuer A."/>
            <person name="Rast P."/>
            <person name="Oberbeckmann S."/>
            <person name="Bunk B."/>
            <person name="Jeske O."/>
            <person name="Meyerdierks A."/>
            <person name="Storesund J.E."/>
            <person name="Kallscheuer N."/>
            <person name="Luecker S."/>
            <person name="Lage O.M."/>
            <person name="Pohl T."/>
            <person name="Merkel B.J."/>
            <person name="Hornburger P."/>
            <person name="Mueller R.-W."/>
            <person name="Bruemmer F."/>
            <person name="Labrenz M."/>
            <person name="Spormann A.M."/>
            <person name="Op den Camp H."/>
            <person name="Overmann J."/>
            <person name="Amann R."/>
            <person name="Jetten M.S.M."/>
            <person name="Mascher T."/>
            <person name="Medema M.H."/>
            <person name="Devos D.P."/>
            <person name="Kaster A.-K."/>
            <person name="Ovreas L."/>
            <person name="Rohde M."/>
            <person name="Galperin M.Y."/>
            <person name="Jogler C."/>
        </authorList>
    </citation>
    <scope>NUCLEOTIDE SEQUENCE [LARGE SCALE GENOMIC DNA]</scope>
    <source>
        <strain evidence="4 5">Pla163</strain>
    </source>
</reference>
<evidence type="ECO:0000313" key="5">
    <source>
        <dbReference type="Proteomes" id="UP000319342"/>
    </source>
</evidence>
<dbReference type="RefSeq" id="WP_145190917.1">
    <property type="nucleotide sequence ID" value="NZ_CP036290.1"/>
</dbReference>
<proteinExistence type="predicted"/>
<dbReference type="PRINTS" id="PR00160">
    <property type="entry name" value="GLUTAREDOXIN"/>
</dbReference>
<dbReference type="InterPro" id="IPR002109">
    <property type="entry name" value="Glutaredoxin"/>
</dbReference>
<dbReference type="PROSITE" id="PS51354">
    <property type="entry name" value="GLUTAREDOXIN_2"/>
    <property type="match status" value="1"/>
</dbReference>
<dbReference type="OrthoDB" id="9795531at2"/>
<evidence type="ECO:0000256" key="2">
    <source>
        <dbReference type="ARBA" id="ARBA00023284"/>
    </source>
</evidence>
<evidence type="ECO:0000256" key="1">
    <source>
        <dbReference type="ARBA" id="ARBA00023157"/>
    </source>
</evidence>
<dbReference type="AlphaFoldDB" id="A0A518D3Z4"/>
<dbReference type="Gene3D" id="3.40.30.10">
    <property type="entry name" value="Glutaredoxin"/>
    <property type="match status" value="1"/>
</dbReference>
<dbReference type="Proteomes" id="UP000319342">
    <property type="component" value="Chromosome"/>
</dbReference>
<dbReference type="InterPro" id="IPR014025">
    <property type="entry name" value="Glutaredoxin_subgr"/>
</dbReference>
<organism evidence="4 5">
    <name type="scientific">Rohdeia mirabilis</name>
    <dbReference type="NCBI Taxonomy" id="2528008"/>
    <lineage>
        <taxon>Bacteria</taxon>
        <taxon>Pseudomonadati</taxon>
        <taxon>Planctomycetota</taxon>
        <taxon>Planctomycetia</taxon>
        <taxon>Planctomycetia incertae sedis</taxon>
        <taxon>Rohdeia</taxon>
    </lineage>
</organism>